<evidence type="ECO:0000313" key="2">
    <source>
        <dbReference type="EMBL" id="AVP27559.1"/>
    </source>
</evidence>
<keyword evidence="1" id="KW-1133">Transmembrane helix</keyword>
<gene>
    <name evidence="3" type="primary">orf252</name>
</gene>
<dbReference type="EMBL" id="MF828623">
    <property type="protein sequence ID" value="AVP27565.1"/>
    <property type="molecule type" value="Genomic_DNA"/>
</dbReference>
<sequence>MTSRGPPAVLFILFYLRARASAFMENAQLLFRGQAFFLSFFFLFLLGSSLGGPTRVYFTIPFSILFLRTFFLSLKCIRCSPPV</sequence>
<geneLocation type="mitochondrion" evidence="3"/>
<dbReference type="AlphaFoldDB" id="A0A2P1MA71"/>
<evidence type="ECO:0000256" key="1">
    <source>
        <dbReference type="SAM" id="Phobius"/>
    </source>
</evidence>
<dbReference type="EMBL" id="MF828622">
    <property type="protein sequence ID" value="AVP27559.1"/>
    <property type="molecule type" value="Genomic_DNA"/>
</dbReference>
<protein>
    <submittedName>
        <fullName evidence="3">Uncharacterized protein</fullName>
    </submittedName>
</protein>
<reference evidence="3" key="1">
    <citation type="journal article" date="2018" name="Int. J. Mol. Sci.">
        <title>Recombination Events Involving the atp9 Gene Are Associated with Male Sterility of CMS PET2 in Sunflower.</title>
        <authorList>
            <person name="Reddemann A."/>
            <person name="Horn R."/>
        </authorList>
    </citation>
    <scope>NUCLEOTIDE SEQUENCE</scope>
    <source>
        <strain evidence="3">CMS PET2</strain>
        <strain evidence="2">HA89</strain>
    </source>
</reference>
<organism evidence="3">
    <name type="scientific">Helianthus annuus</name>
    <name type="common">Common sunflower</name>
    <dbReference type="NCBI Taxonomy" id="4232"/>
    <lineage>
        <taxon>Eukaryota</taxon>
        <taxon>Viridiplantae</taxon>
        <taxon>Streptophyta</taxon>
        <taxon>Embryophyta</taxon>
        <taxon>Tracheophyta</taxon>
        <taxon>Spermatophyta</taxon>
        <taxon>Magnoliopsida</taxon>
        <taxon>eudicotyledons</taxon>
        <taxon>Gunneridae</taxon>
        <taxon>Pentapetalae</taxon>
        <taxon>asterids</taxon>
        <taxon>campanulids</taxon>
        <taxon>Asterales</taxon>
        <taxon>Asteraceae</taxon>
        <taxon>Asteroideae</taxon>
        <taxon>Heliantheae alliance</taxon>
        <taxon>Heliantheae</taxon>
        <taxon>Helianthus</taxon>
    </lineage>
</organism>
<keyword evidence="3" id="KW-0496">Mitochondrion</keyword>
<proteinExistence type="predicted"/>
<feature type="transmembrane region" description="Helical" evidence="1">
    <location>
        <begin position="56"/>
        <end position="74"/>
    </location>
</feature>
<feature type="transmembrane region" description="Helical" evidence="1">
    <location>
        <begin position="30"/>
        <end position="49"/>
    </location>
</feature>
<accession>A0A2P1MA71</accession>
<keyword evidence="1" id="KW-0472">Membrane</keyword>
<name>A0A2P1MA71_HELAN</name>
<evidence type="ECO:0000313" key="3">
    <source>
        <dbReference type="EMBL" id="AVP27565.1"/>
    </source>
</evidence>
<keyword evidence="1" id="KW-0812">Transmembrane</keyword>